<accession>A0A6J4S7L3</accession>
<keyword evidence="1" id="KW-0472">Membrane</keyword>
<keyword evidence="1" id="KW-1133">Transmembrane helix</keyword>
<name>A0A6J4S7L3_9ACTN</name>
<feature type="transmembrane region" description="Helical" evidence="1">
    <location>
        <begin position="21"/>
        <end position="46"/>
    </location>
</feature>
<gene>
    <name evidence="2" type="ORF">AVDCRST_MAG13-1783</name>
</gene>
<keyword evidence="1" id="KW-0812">Transmembrane</keyword>
<dbReference type="AlphaFoldDB" id="A0A6J4S7L3"/>
<reference evidence="2" key="1">
    <citation type="submission" date="2020-02" db="EMBL/GenBank/DDBJ databases">
        <authorList>
            <person name="Meier V. D."/>
        </authorList>
    </citation>
    <scope>NUCLEOTIDE SEQUENCE</scope>
    <source>
        <strain evidence="2">AVDCRST_MAG13</strain>
    </source>
</reference>
<organism evidence="2">
    <name type="scientific">uncultured Solirubrobacteraceae bacterium</name>
    <dbReference type="NCBI Taxonomy" id="1162706"/>
    <lineage>
        <taxon>Bacteria</taxon>
        <taxon>Bacillati</taxon>
        <taxon>Actinomycetota</taxon>
        <taxon>Thermoleophilia</taxon>
        <taxon>Solirubrobacterales</taxon>
        <taxon>Solirubrobacteraceae</taxon>
        <taxon>environmental samples</taxon>
    </lineage>
</organism>
<protein>
    <submittedName>
        <fullName evidence="2">Uncharacterized protein</fullName>
    </submittedName>
</protein>
<feature type="transmembrane region" description="Helical" evidence="1">
    <location>
        <begin position="52"/>
        <end position="70"/>
    </location>
</feature>
<dbReference type="EMBL" id="CADCVO010000277">
    <property type="protein sequence ID" value="CAA9491849.1"/>
    <property type="molecule type" value="Genomic_DNA"/>
</dbReference>
<proteinExistence type="predicted"/>
<evidence type="ECO:0000256" key="1">
    <source>
        <dbReference type="SAM" id="Phobius"/>
    </source>
</evidence>
<sequence>MSSLEPRQGNRLSRREREQRAYRLVLATGTFTALAVLGVVLAVVGVTGSGPAFLAAILAVVCAVMLRRTLGR</sequence>
<evidence type="ECO:0000313" key="2">
    <source>
        <dbReference type="EMBL" id="CAA9491849.1"/>
    </source>
</evidence>